<evidence type="ECO:0000313" key="2">
    <source>
        <dbReference type="Proteomes" id="UP000286974"/>
    </source>
</evidence>
<comment type="caution">
    <text evidence="1">The sequence shown here is derived from an EMBL/GenBank/DDBJ whole genome shotgun (WGS) entry which is preliminary data.</text>
</comment>
<gene>
    <name evidence="1" type="ORF">NBRC111893_195</name>
</gene>
<name>A0A401FI63_9LACO</name>
<dbReference type="AlphaFoldDB" id="A0A401FI63"/>
<accession>A0A401FI63</accession>
<protein>
    <submittedName>
        <fullName evidence="1">Uncharacterized protein</fullName>
    </submittedName>
</protein>
<organism evidence="1 2">
    <name type="scientific">Lentilactobacillus kosonis</name>
    <dbReference type="NCBI Taxonomy" id="2810561"/>
    <lineage>
        <taxon>Bacteria</taxon>
        <taxon>Bacillati</taxon>
        <taxon>Bacillota</taxon>
        <taxon>Bacilli</taxon>
        <taxon>Lactobacillales</taxon>
        <taxon>Lactobacillaceae</taxon>
        <taxon>Lentilactobacillus</taxon>
    </lineage>
</organism>
<proteinExistence type="predicted"/>
<sequence>MDGVVTKNPIFKKNGKIYVIYNEFSKHQHFMVKIRKISKNKATFHWNQKYEEHINTHMTRINKLP</sequence>
<dbReference type="Proteomes" id="UP000286974">
    <property type="component" value="Unassembled WGS sequence"/>
</dbReference>
<evidence type="ECO:0000313" key="1">
    <source>
        <dbReference type="EMBL" id="GAY72049.1"/>
    </source>
</evidence>
<dbReference type="EMBL" id="BEXA01000001">
    <property type="protein sequence ID" value="GAY72049.1"/>
    <property type="molecule type" value="Genomic_DNA"/>
</dbReference>
<keyword evidence="2" id="KW-1185">Reference proteome</keyword>
<reference evidence="1 2" key="1">
    <citation type="submission" date="2017-11" db="EMBL/GenBank/DDBJ databases">
        <title>Draft Genome Sequence of Lactobacillus curieae NBRC 111893 isolated from Koso, a Japanese sugar-Vegetable Fermented Beverage.</title>
        <authorList>
            <person name="Chiou T.Y."/>
            <person name="Oshima K."/>
            <person name="Suda W."/>
            <person name="Hattori M."/>
            <person name="Takahashi T."/>
        </authorList>
    </citation>
    <scope>NUCLEOTIDE SEQUENCE [LARGE SCALE GENOMIC DNA]</scope>
    <source>
        <strain evidence="1 2">NBRC111893</strain>
    </source>
</reference>